<sequence length="875" mass="101658">MLFKNLKFIFPWRSYQEKFIKNISKHIDDNHLHVVAPPGSGKTILGIEIVRQIGKKTLVLAPTLTVRNQWQNRLQSFFVDKTVFDDFSFDIKNPKAITFSTYQSLHSFYKTFENKADYFAFFQKEKIEVIVLDEAHHLKNVWWTCLFQLKYDNNITMVALTATPPYDSDALEVSKYFKLCGDIDEEIVVPELVKEGDLCPHQDFVYFSKPKEKEIHFIFEYRKKISNFIDDLKVNSEFISFIKNHRFFKITENYLSDIYRNPEYFSAILIFLNAISQKISKENLYVLGFEKDEKVDFPVFTNQWAQVLFQNLIVSDRFNLIENESYLEKLETKLRRLHIFENKKVDLIGNNQLYRSLSSSSSKLLSVVDIISNEYQNLKLDLRAVVLTDYIKKEFKTTEDKAVYSIDKLGVVPIFQHLRVSSIPKEEMGVLTGSLVIIHKSNIEAFGEIEPIENYNVVPFIPDSNYVEILPKVGANHLVDTMTRMFELGVFKILIGTKSLLGEGWDAPSINTLVLASFIGSYVSSNQMRGRAIRTQKGNLNKTGNIWHLVCLDPTDDKGGKDIETLKRRFDAFVGVSNSDKNYIESGIDRLNLPDNFTDVNFQSLNEGTITQSKNRAILKEKWHNAIEVGTTMSREIKQYYQGDEPFEVEKNKTFNDVIRYSFFELLIALLFFLPQFFVKNLNILMTKGVISFLYTLLLALGLSFGWKTYKSIKNYLQFGSLHKDLEKIANALLDSLYDLNEITTERGSIKLTINSLLKGEVICVIKGASELESALFINALQEIIEPIKNPRYLIVKTNWFRRRFKIQNYYSVPELLGVKKQRCDVFLKHWKHHVGTCKVFYTRHFEGRKILLKARLFHLSNSFKKTTKKAVIWN</sequence>
<dbReference type="RefSeq" id="WP_054727865.1">
    <property type="nucleotide sequence ID" value="NZ_CP012898.1"/>
</dbReference>
<dbReference type="PATRIC" id="fig|1736674.3.peg.2149"/>
<dbReference type="CDD" id="cd18785">
    <property type="entry name" value="SF2_C"/>
    <property type="match status" value="1"/>
</dbReference>
<evidence type="ECO:0000313" key="3">
    <source>
        <dbReference type="EMBL" id="ALJ05522.1"/>
    </source>
</evidence>
<dbReference type="OrthoDB" id="9759819at2"/>
<name>A0A0P0D5W5_9FLAO</name>
<dbReference type="PANTHER" id="PTHR47396:SF1">
    <property type="entry name" value="ATP-DEPENDENT HELICASE IRC3-RELATED"/>
    <property type="match status" value="1"/>
</dbReference>
<reference evidence="3 4" key="1">
    <citation type="submission" date="2015-10" db="EMBL/GenBank/DDBJ databases">
        <authorList>
            <person name="Gilbert D.G."/>
        </authorList>
    </citation>
    <scope>NUCLEOTIDE SEQUENCE [LARGE SCALE GENOMIC DNA]</scope>
    <source>
        <strain evidence="4">HZ-22</strain>
    </source>
</reference>
<gene>
    <name evidence="3" type="ORF">APS56_10490</name>
</gene>
<keyword evidence="4" id="KW-1185">Reference proteome</keyword>
<dbReference type="Gene3D" id="3.40.50.300">
    <property type="entry name" value="P-loop containing nucleotide triphosphate hydrolases"/>
    <property type="match status" value="2"/>
</dbReference>
<protein>
    <recommendedName>
        <fullName evidence="2">Helicase ATP-binding domain-containing protein</fullName>
    </recommendedName>
</protein>
<dbReference type="SUPFAM" id="SSF52540">
    <property type="entry name" value="P-loop containing nucleoside triphosphate hydrolases"/>
    <property type="match status" value="1"/>
</dbReference>
<dbReference type="PANTHER" id="PTHR47396">
    <property type="entry name" value="TYPE I RESTRICTION ENZYME ECOKI R PROTEIN"/>
    <property type="match status" value="1"/>
</dbReference>
<proteinExistence type="predicted"/>
<dbReference type="KEGG" id="ahz:APS56_10490"/>
<dbReference type="InterPro" id="IPR027417">
    <property type="entry name" value="P-loop_NTPase"/>
</dbReference>
<dbReference type="GO" id="GO:0016787">
    <property type="term" value="F:hydrolase activity"/>
    <property type="evidence" value="ECO:0007669"/>
    <property type="project" value="InterPro"/>
</dbReference>
<evidence type="ECO:0000256" key="1">
    <source>
        <dbReference type="SAM" id="Phobius"/>
    </source>
</evidence>
<dbReference type="STRING" id="1736674.APS56_10490"/>
<feature type="domain" description="Helicase ATP-binding" evidence="2">
    <location>
        <begin position="23"/>
        <end position="182"/>
    </location>
</feature>
<dbReference type="InterPro" id="IPR014001">
    <property type="entry name" value="Helicase_ATP-bd"/>
</dbReference>
<dbReference type="PROSITE" id="PS51192">
    <property type="entry name" value="HELICASE_ATP_BIND_1"/>
    <property type="match status" value="1"/>
</dbReference>
<accession>A0A0P0D5W5</accession>
<keyword evidence="1" id="KW-0812">Transmembrane</keyword>
<dbReference type="EMBL" id="CP012898">
    <property type="protein sequence ID" value="ALJ05522.1"/>
    <property type="molecule type" value="Genomic_DNA"/>
</dbReference>
<dbReference type="SMART" id="SM00487">
    <property type="entry name" value="DEXDc"/>
    <property type="match status" value="1"/>
</dbReference>
<dbReference type="GO" id="GO:0005829">
    <property type="term" value="C:cytosol"/>
    <property type="evidence" value="ECO:0007669"/>
    <property type="project" value="TreeGrafter"/>
</dbReference>
<dbReference type="InterPro" id="IPR006935">
    <property type="entry name" value="Helicase/UvrB_N"/>
</dbReference>
<dbReference type="InterPro" id="IPR050742">
    <property type="entry name" value="Helicase_Restrict-Modif_Enz"/>
</dbReference>
<dbReference type="GO" id="GO:0005524">
    <property type="term" value="F:ATP binding"/>
    <property type="evidence" value="ECO:0007669"/>
    <property type="project" value="InterPro"/>
</dbReference>
<keyword evidence="1" id="KW-1133">Transmembrane helix</keyword>
<feature type="transmembrane region" description="Helical" evidence="1">
    <location>
        <begin position="690"/>
        <end position="707"/>
    </location>
</feature>
<evidence type="ECO:0000313" key="4">
    <source>
        <dbReference type="Proteomes" id="UP000057981"/>
    </source>
</evidence>
<organism evidence="3 4">
    <name type="scientific">Pseudalgibacter alginicilyticus</name>
    <dbReference type="NCBI Taxonomy" id="1736674"/>
    <lineage>
        <taxon>Bacteria</taxon>
        <taxon>Pseudomonadati</taxon>
        <taxon>Bacteroidota</taxon>
        <taxon>Flavobacteriia</taxon>
        <taxon>Flavobacteriales</taxon>
        <taxon>Flavobacteriaceae</taxon>
        <taxon>Pseudalgibacter</taxon>
    </lineage>
</organism>
<keyword evidence="1" id="KW-0472">Membrane</keyword>
<dbReference type="Proteomes" id="UP000057981">
    <property type="component" value="Chromosome"/>
</dbReference>
<evidence type="ECO:0000259" key="2">
    <source>
        <dbReference type="PROSITE" id="PS51192"/>
    </source>
</evidence>
<dbReference type="AlphaFoldDB" id="A0A0P0D5W5"/>
<dbReference type="GO" id="GO:0003677">
    <property type="term" value="F:DNA binding"/>
    <property type="evidence" value="ECO:0007669"/>
    <property type="project" value="InterPro"/>
</dbReference>
<feature type="transmembrane region" description="Helical" evidence="1">
    <location>
        <begin position="658"/>
        <end position="678"/>
    </location>
</feature>
<dbReference type="Pfam" id="PF04851">
    <property type="entry name" value="ResIII"/>
    <property type="match status" value="1"/>
</dbReference>